<dbReference type="InterPro" id="IPR036986">
    <property type="entry name" value="S4_RNA-bd_sf"/>
</dbReference>
<dbReference type="InterPro" id="IPR050343">
    <property type="entry name" value="RsuA_PseudoU_synthase"/>
</dbReference>
<comment type="similarity">
    <text evidence="1 4">Belongs to the pseudouridine synthase RsuA family.</text>
</comment>
<feature type="domain" description="RNA-binding S4" evidence="5">
    <location>
        <begin position="3"/>
        <end position="60"/>
    </location>
</feature>
<dbReference type="OrthoDB" id="9807213at2"/>
<evidence type="ECO:0000256" key="1">
    <source>
        <dbReference type="ARBA" id="ARBA00008348"/>
    </source>
</evidence>
<dbReference type="EC" id="5.4.99.-" evidence="4"/>
<reference evidence="6 7" key="2">
    <citation type="submission" date="2018-03" db="EMBL/GenBank/DDBJ databases">
        <title>The ancient ancestry and fast evolution of plastids.</title>
        <authorList>
            <person name="Moore K.R."/>
            <person name="Magnabosco C."/>
            <person name="Momper L."/>
            <person name="Gold D.A."/>
            <person name="Bosak T."/>
            <person name="Fournier G.P."/>
        </authorList>
    </citation>
    <scope>NUCLEOTIDE SEQUENCE [LARGE SCALE GENOMIC DNA]</scope>
    <source>
        <strain evidence="6 7">ULC18</strain>
    </source>
</reference>
<dbReference type="InterPro" id="IPR020103">
    <property type="entry name" value="PsdUridine_synth_cat_dom_sf"/>
</dbReference>
<dbReference type="FunFam" id="3.10.290.10:FF:000003">
    <property type="entry name" value="Pseudouridine synthase"/>
    <property type="match status" value="1"/>
</dbReference>
<dbReference type="SUPFAM" id="SSF55174">
    <property type="entry name" value="Alpha-L RNA-binding motif"/>
    <property type="match status" value="1"/>
</dbReference>
<dbReference type="InterPro" id="IPR020094">
    <property type="entry name" value="TruA/RsuA/RluB/E/F_N"/>
</dbReference>
<accession>A0A2T1E4W4</accession>
<name>A0A2T1E4W4_9CYAN</name>
<dbReference type="NCBIfam" id="TIGR00093">
    <property type="entry name" value="pseudouridine synthase"/>
    <property type="match status" value="1"/>
</dbReference>
<dbReference type="CDD" id="cd00165">
    <property type="entry name" value="S4"/>
    <property type="match status" value="1"/>
</dbReference>
<dbReference type="Gene3D" id="3.30.70.580">
    <property type="entry name" value="Pseudouridine synthase I, catalytic domain, N-terminal subdomain"/>
    <property type="match status" value="1"/>
</dbReference>
<evidence type="ECO:0000256" key="3">
    <source>
        <dbReference type="PROSITE-ProRule" id="PRU00182"/>
    </source>
</evidence>
<dbReference type="PANTHER" id="PTHR47683:SF2">
    <property type="entry name" value="RNA-BINDING S4 DOMAIN-CONTAINING PROTEIN"/>
    <property type="match status" value="1"/>
</dbReference>
<dbReference type="Proteomes" id="UP000239576">
    <property type="component" value="Unassembled WGS sequence"/>
</dbReference>
<gene>
    <name evidence="6" type="ORF">C7B82_15375</name>
</gene>
<reference evidence="7" key="1">
    <citation type="submission" date="2018-02" db="EMBL/GenBank/DDBJ databases">
        <authorList>
            <person name="Moore K."/>
            <person name="Momper L."/>
        </authorList>
    </citation>
    <scope>NUCLEOTIDE SEQUENCE [LARGE SCALE GENOMIC DNA]</scope>
    <source>
        <strain evidence="7">ULC18</strain>
    </source>
</reference>
<proteinExistence type="inferred from homology"/>
<dbReference type="EMBL" id="PVWK01000084">
    <property type="protein sequence ID" value="PSB27766.1"/>
    <property type="molecule type" value="Genomic_DNA"/>
</dbReference>
<dbReference type="GO" id="GO:0120159">
    <property type="term" value="F:rRNA pseudouridine synthase activity"/>
    <property type="evidence" value="ECO:0007669"/>
    <property type="project" value="UniProtKB-ARBA"/>
</dbReference>
<dbReference type="CDD" id="cd02870">
    <property type="entry name" value="PseudoU_synth_RsuA_like"/>
    <property type="match status" value="1"/>
</dbReference>
<keyword evidence="3" id="KW-0694">RNA-binding</keyword>
<dbReference type="AlphaFoldDB" id="A0A2T1E4W4"/>
<protein>
    <recommendedName>
        <fullName evidence="4">Pseudouridine synthase</fullName>
        <ecNumber evidence="4">5.4.99.-</ecNumber>
    </recommendedName>
</protein>
<dbReference type="InterPro" id="IPR018496">
    <property type="entry name" value="PsdUridine_synth_RsuA/RluB_CS"/>
</dbReference>
<organism evidence="6 7">
    <name type="scientific">Stenomitos frigidus ULC18</name>
    <dbReference type="NCBI Taxonomy" id="2107698"/>
    <lineage>
        <taxon>Bacteria</taxon>
        <taxon>Bacillati</taxon>
        <taxon>Cyanobacteriota</taxon>
        <taxon>Cyanophyceae</taxon>
        <taxon>Leptolyngbyales</taxon>
        <taxon>Leptolyngbyaceae</taxon>
        <taxon>Stenomitos</taxon>
    </lineage>
</organism>
<evidence type="ECO:0000259" key="5">
    <source>
        <dbReference type="SMART" id="SM00363"/>
    </source>
</evidence>
<evidence type="ECO:0000256" key="2">
    <source>
        <dbReference type="ARBA" id="ARBA00023235"/>
    </source>
</evidence>
<dbReference type="InterPro" id="IPR002942">
    <property type="entry name" value="S4_RNA-bd"/>
</dbReference>
<keyword evidence="2 4" id="KW-0413">Isomerase</keyword>
<keyword evidence="7" id="KW-1185">Reference proteome</keyword>
<sequence length="264" mass="29370">MDERVQKLLSQWGIASRRQAEQMILAGRVQLNGTIAQLGQKANPAIDHIAVDGVFIQPAQRPTSTYLLLNKPAGVLSTCTDPWQRPTVLDLLPASLKERHGMHPVGRLDADSTGALLLTNDGALTFYLTHPRHHIPKTYEVWVEGYPSASVLQQWQQGVMLSGCLTLPTKVSVLEQSPHRKTLLKVILTEGRNRQIRRVAEQLGHPVLQLHRTAIGSIQLEARGAAILPSGQYRPLKDLEISFLNAQLDLPSSREPVTREEYSR</sequence>
<dbReference type="PROSITE" id="PS01149">
    <property type="entry name" value="PSI_RSU"/>
    <property type="match status" value="1"/>
</dbReference>
<dbReference type="Pfam" id="PF01479">
    <property type="entry name" value="S4"/>
    <property type="match status" value="1"/>
</dbReference>
<dbReference type="PANTHER" id="PTHR47683">
    <property type="entry name" value="PSEUDOURIDINE SYNTHASE FAMILY PROTEIN-RELATED"/>
    <property type="match status" value="1"/>
</dbReference>
<dbReference type="SUPFAM" id="SSF55120">
    <property type="entry name" value="Pseudouridine synthase"/>
    <property type="match status" value="1"/>
</dbReference>
<dbReference type="RefSeq" id="WP_106257176.1">
    <property type="nucleotide sequence ID" value="NZ_CAWNSW010000089.1"/>
</dbReference>
<evidence type="ECO:0000256" key="4">
    <source>
        <dbReference type="RuleBase" id="RU003887"/>
    </source>
</evidence>
<dbReference type="Gene3D" id="3.30.70.1560">
    <property type="entry name" value="Alpha-L RNA-binding motif"/>
    <property type="match status" value="1"/>
</dbReference>
<dbReference type="Gene3D" id="3.10.290.10">
    <property type="entry name" value="RNA-binding S4 domain"/>
    <property type="match status" value="1"/>
</dbReference>
<dbReference type="Pfam" id="PF00849">
    <property type="entry name" value="PseudoU_synth_2"/>
    <property type="match status" value="1"/>
</dbReference>
<dbReference type="InterPro" id="IPR042092">
    <property type="entry name" value="PsdUridine_s_RsuA/RluB/E/F_cat"/>
</dbReference>
<dbReference type="InterPro" id="IPR000748">
    <property type="entry name" value="PsdUridine_synth_RsuA/RluB/E/F"/>
</dbReference>
<evidence type="ECO:0000313" key="7">
    <source>
        <dbReference type="Proteomes" id="UP000239576"/>
    </source>
</evidence>
<dbReference type="GO" id="GO:0003723">
    <property type="term" value="F:RNA binding"/>
    <property type="evidence" value="ECO:0007669"/>
    <property type="project" value="UniProtKB-KW"/>
</dbReference>
<dbReference type="SMART" id="SM00363">
    <property type="entry name" value="S4"/>
    <property type="match status" value="1"/>
</dbReference>
<dbReference type="GO" id="GO:0000455">
    <property type="term" value="P:enzyme-directed rRNA pseudouridine synthesis"/>
    <property type="evidence" value="ECO:0007669"/>
    <property type="project" value="UniProtKB-ARBA"/>
</dbReference>
<evidence type="ECO:0000313" key="6">
    <source>
        <dbReference type="EMBL" id="PSB27766.1"/>
    </source>
</evidence>
<dbReference type="InterPro" id="IPR006145">
    <property type="entry name" value="PsdUridine_synth_RsuA/RluA"/>
</dbReference>
<dbReference type="PROSITE" id="PS50889">
    <property type="entry name" value="S4"/>
    <property type="match status" value="1"/>
</dbReference>
<comment type="caution">
    <text evidence="6">The sequence shown here is derived from an EMBL/GenBank/DDBJ whole genome shotgun (WGS) entry which is preliminary data.</text>
</comment>